<comment type="similarity">
    <text evidence="1">Belongs to the FAM154 family.</text>
</comment>
<reference evidence="2" key="2">
    <citation type="submission" date="2025-08" db="UniProtKB">
        <authorList>
            <consortium name="Ensembl"/>
        </authorList>
    </citation>
    <scope>IDENTIFICATION</scope>
    <source>
        <strain evidence="2">broiler</strain>
    </source>
</reference>
<dbReference type="GeneTree" id="ENSGT00940000171184"/>
<protein>
    <submittedName>
        <fullName evidence="2">Uncharacterized protein</fullName>
    </submittedName>
</protein>
<dbReference type="GO" id="GO:0008017">
    <property type="term" value="F:microtubule binding"/>
    <property type="evidence" value="ECO:0007669"/>
    <property type="project" value="InterPro"/>
</dbReference>
<name>A0A8V0Z166_CHICK</name>
<dbReference type="Proteomes" id="UP000000539">
    <property type="component" value="Chromosome Z"/>
</dbReference>
<evidence type="ECO:0000256" key="1">
    <source>
        <dbReference type="ARBA" id="ARBA00008738"/>
    </source>
</evidence>
<evidence type="ECO:0000313" key="3">
    <source>
        <dbReference type="Proteomes" id="UP000000539"/>
    </source>
</evidence>
<dbReference type="InterPro" id="IPR033336">
    <property type="entry name" value="SAXO1/2"/>
</dbReference>
<sequence length="72" mass="8485">ETIHCFCRLCHRCPHLLTKPFEKSEKPCALSEYMEKYPLYPNTLPRDSFKPKAEIEMAKTPMEGTSMTKYEK</sequence>
<keyword evidence="3" id="KW-1185">Reference proteome</keyword>
<dbReference type="Ensembl" id="ENSGALT00010038677.1">
    <property type="protein sequence ID" value="ENSGALP00010022372.1"/>
    <property type="gene ID" value="ENSGALG00010016080.1"/>
</dbReference>
<organism evidence="2 3">
    <name type="scientific">Gallus gallus</name>
    <name type="common">Chicken</name>
    <dbReference type="NCBI Taxonomy" id="9031"/>
    <lineage>
        <taxon>Eukaryota</taxon>
        <taxon>Metazoa</taxon>
        <taxon>Chordata</taxon>
        <taxon>Craniata</taxon>
        <taxon>Vertebrata</taxon>
        <taxon>Euteleostomi</taxon>
        <taxon>Archelosauria</taxon>
        <taxon>Archosauria</taxon>
        <taxon>Dinosauria</taxon>
        <taxon>Saurischia</taxon>
        <taxon>Theropoda</taxon>
        <taxon>Coelurosauria</taxon>
        <taxon>Aves</taxon>
        <taxon>Neognathae</taxon>
        <taxon>Galloanserae</taxon>
        <taxon>Galliformes</taxon>
        <taxon>Phasianidae</taxon>
        <taxon>Phasianinae</taxon>
        <taxon>Gallus</taxon>
    </lineage>
</organism>
<proteinExistence type="inferred from homology"/>
<reference evidence="2" key="3">
    <citation type="submission" date="2025-09" db="UniProtKB">
        <authorList>
            <consortium name="Ensembl"/>
        </authorList>
    </citation>
    <scope>IDENTIFICATION</scope>
    <source>
        <strain evidence="2">broiler</strain>
    </source>
</reference>
<dbReference type="Pfam" id="PF05217">
    <property type="entry name" value="SAXO1-2"/>
    <property type="match status" value="1"/>
</dbReference>
<evidence type="ECO:0000313" key="2">
    <source>
        <dbReference type="Ensembl" id="ENSGALP00010022372.1"/>
    </source>
</evidence>
<reference evidence="2" key="1">
    <citation type="submission" date="2020-11" db="EMBL/GenBank/DDBJ databases">
        <title>Gallus gallus (Chicken) genome, bGalGal1, GRCg7b, maternal haplotype autosomes + Z &amp; W.</title>
        <authorList>
            <person name="Warren W."/>
            <person name="Formenti G."/>
            <person name="Fedrigo O."/>
            <person name="Haase B."/>
            <person name="Mountcastle J."/>
            <person name="Balacco J."/>
            <person name="Tracey A."/>
            <person name="Schneider V."/>
            <person name="Okimoto R."/>
            <person name="Cheng H."/>
            <person name="Hawken R."/>
            <person name="Howe K."/>
            <person name="Jarvis E.D."/>
        </authorList>
    </citation>
    <scope>NUCLEOTIDE SEQUENCE [LARGE SCALE GENOMIC DNA]</scope>
    <source>
        <strain evidence="2">Broiler</strain>
    </source>
</reference>
<accession>A0A8V0Z166</accession>
<dbReference type="AlphaFoldDB" id="A0A8V0Z166"/>